<feature type="domain" description="Xylanase inhibitor N-terminal" evidence="4">
    <location>
        <begin position="28"/>
        <end position="103"/>
    </location>
</feature>
<evidence type="ECO:0000256" key="2">
    <source>
        <dbReference type="ARBA" id="ARBA00022670"/>
    </source>
</evidence>
<keyword evidence="3" id="KW-0378">Hydrolase</keyword>
<gene>
    <name evidence="5" type="ORF">FH972_006020</name>
</gene>
<keyword evidence="6" id="KW-1185">Reference proteome</keyword>
<dbReference type="EMBL" id="CM017322">
    <property type="protein sequence ID" value="KAE8009592.1"/>
    <property type="molecule type" value="Genomic_DNA"/>
</dbReference>
<dbReference type="SUPFAM" id="SSF50630">
    <property type="entry name" value="Acid proteases"/>
    <property type="match status" value="1"/>
</dbReference>
<evidence type="ECO:0000313" key="6">
    <source>
        <dbReference type="Proteomes" id="UP000327013"/>
    </source>
</evidence>
<evidence type="ECO:0000313" key="5">
    <source>
        <dbReference type="EMBL" id="KAE8009592.1"/>
    </source>
</evidence>
<dbReference type="Proteomes" id="UP000327013">
    <property type="component" value="Chromosome 2"/>
</dbReference>
<dbReference type="InterPro" id="IPR051708">
    <property type="entry name" value="Plant_Aspart_Prot_A1"/>
</dbReference>
<evidence type="ECO:0000256" key="1">
    <source>
        <dbReference type="ARBA" id="ARBA00007447"/>
    </source>
</evidence>
<dbReference type="AlphaFoldDB" id="A0A5N6QUI9"/>
<comment type="similarity">
    <text evidence="1">Belongs to the peptidase A1 family.</text>
</comment>
<accession>A0A5N6QUI9</accession>
<dbReference type="GO" id="GO:0005576">
    <property type="term" value="C:extracellular region"/>
    <property type="evidence" value="ECO:0007669"/>
    <property type="project" value="TreeGrafter"/>
</dbReference>
<dbReference type="InterPro" id="IPR021109">
    <property type="entry name" value="Peptidase_aspartic_dom_sf"/>
</dbReference>
<sequence>MASSAATKTSIHPQMIRPAIDLTQLSTYLVNVGIGTFDANFNSPEVYYLHRDTGSELAWTQCEECLSPGHHCFPQKDPPFPNTKSKSYQHLPCKGHPLCLPNQCIGDSCSINMAFMDEIAFVCTIDSTNMDYGGEENLPDDGHDFNTYLRFGEDIPKEIAGSQTTTLLHLKDWKVYYRLWFYFYAPHYNELISNLEEHFSGSSNLNRMEGAFDICYLRLVPEGYDGLPNMTFHLRNNANLEIGPEQIFYVGKQLPSWTEFFC</sequence>
<evidence type="ECO:0000256" key="3">
    <source>
        <dbReference type="ARBA" id="ARBA00022801"/>
    </source>
</evidence>
<dbReference type="OrthoDB" id="1178515at2759"/>
<evidence type="ECO:0000259" key="4">
    <source>
        <dbReference type="Pfam" id="PF14543"/>
    </source>
</evidence>
<dbReference type="Gene3D" id="2.40.70.10">
    <property type="entry name" value="Acid Proteases"/>
    <property type="match status" value="2"/>
</dbReference>
<organism evidence="5 6">
    <name type="scientific">Carpinus fangiana</name>
    <dbReference type="NCBI Taxonomy" id="176857"/>
    <lineage>
        <taxon>Eukaryota</taxon>
        <taxon>Viridiplantae</taxon>
        <taxon>Streptophyta</taxon>
        <taxon>Embryophyta</taxon>
        <taxon>Tracheophyta</taxon>
        <taxon>Spermatophyta</taxon>
        <taxon>Magnoliopsida</taxon>
        <taxon>eudicotyledons</taxon>
        <taxon>Gunneridae</taxon>
        <taxon>Pentapetalae</taxon>
        <taxon>rosids</taxon>
        <taxon>fabids</taxon>
        <taxon>Fagales</taxon>
        <taxon>Betulaceae</taxon>
        <taxon>Carpinus</taxon>
    </lineage>
</organism>
<keyword evidence="2" id="KW-0645">Protease</keyword>
<name>A0A5N6QUI9_9ROSI</name>
<dbReference type="PANTHER" id="PTHR47967:SF123">
    <property type="entry name" value="ASPARTIC PROTEINASE NEPENTHESIN-1-LIKE"/>
    <property type="match status" value="1"/>
</dbReference>
<dbReference type="GO" id="GO:0006508">
    <property type="term" value="P:proteolysis"/>
    <property type="evidence" value="ECO:0007669"/>
    <property type="project" value="UniProtKB-KW"/>
</dbReference>
<dbReference type="PANTHER" id="PTHR47967">
    <property type="entry name" value="OS07G0603500 PROTEIN-RELATED"/>
    <property type="match status" value="1"/>
</dbReference>
<dbReference type="GO" id="GO:0008233">
    <property type="term" value="F:peptidase activity"/>
    <property type="evidence" value="ECO:0007669"/>
    <property type="project" value="UniProtKB-KW"/>
</dbReference>
<dbReference type="Pfam" id="PF14543">
    <property type="entry name" value="TAXi_N"/>
    <property type="match status" value="1"/>
</dbReference>
<proteinExistence type="inferred from homology"/>
<protein>
    <recommendedName>
        <fullName evidence="4">Xylanase inhibitor N-terminal domain-containing protein</fullName>
    </recommendedName>
</protein>
<reference evidence="5 6" key="1">
    <citation type="submission" date="2019-06" db="EMBL/GenBank/DDBJ databases">
        <title>A chromosomal-level reference genome of Carpinus fangiana (Coryloideae, Betulaceae).</title>
        <authorList>
            <person name="Yang X."/>
            <person name="Wang Z."/>
            <person name="Zhang L."/>
            <person name="Hao G."/>
            <person name="Liu J."/>
            <person name="Yang Y."/>
        </authorList>
    </citation>
    <scope>NUCLEOTIDE SEQUENCE [LARGE SCALE GENOMIC DNA]</scope>
    <source>
        <strain evidence="5">Cfa_2016G</strain>
        <tissue evidence="5">Leaf</tissue>
    </source>
</reference>
<dbReference type="InterPro" id="IPR032861">
    <property type="entry name" value="TAXi_N"/>
</dbReference>